<organism evidence="3 4">
    <name type="scientific">Plantibacter elymi</name>
    <name type="common">nom. nud.</name>
    <dbReference type="NCBI Taxonomy" id="199708"/>
    <lineage>
        <taxon>Bacteria</taxon>
        <taxon>Bacillati</taxon>
        <taxon>Actinomycetota</taxon>
        <taxon>Actinomycetes</taxon>
        <taxon>Micrococcales</taxon>
        <taxon>Microbacteriaceae</taxon>
        <taxon>Plantibacter</taxon>
    </lineage>
</organism>
<feature type="transmembrane region" description="Helical" evidence="2">
    <location>
        <begin position="91"/>
        <end position="112"/>
    </location>
</feature>
<sequence length="205" mass="21679">MVEDEGMSKQQSGPQKHRDPTTNPYRMSRRRITTWTGALIASVVLLVVVAVVLGAIGGDSAESWVAIVLFVAFGVPVAAAAVLGGLAIASWGWVAGTVFGVGWLTLLVVVVNNGFHLLFDGQAVGPVIYDEAIWQVVGVAGLVVGGVLFFVAGWGSGVPMWIGGPAGGVDVSRRKRSGEGDAVVPPSKRKPRTKPKRRSKQQRRR</sequence>
<accession>A0ABY1RAC3</accession>
<feature type="compositionally biased region" description="Basic residues" evidence="1">
    <location>
        <begin position="187"/>
        <end position="205"/>
    </location>
</feature>
<reference evidence="3 4" key="1">
    <citation type="submission" date="2017-04" db="EMBL/GenBank/DDBJ databases">
        <authorList>
            <person name="Varghese N."/>
            <person name="Submissions S."/>
        </authorList>
    </citation>
    <scope>NUCLEOTIDE SEQUENCE [LARGE SCALE GENOMIC DNA]</scope>
    <source>
        <strain evidence="3 4">VKM Ac-1784</strain>
    </source>
</reference>
<keyword evidence="2" id="KW-0472">Membrane</keyword>
<evidence type="ECO:0000313" key="3">
    <source>
        <dbReference type="EMBL" id="SMQ60631.1"/>
    </source>
</evidence>
<protein>
    <submittedName>
        <fullName evidence="3">Uncharacterized protein</fullName>
    </submittedName>
</protein>
<keyword evidence="2" id="KW-0812">Transmembrane</keyword>
<feature type="region of interest" description="Disordered" evidence="1">
    <location>
        <begin position="170"/>
        <end position="205"/>
    </location>
</feature>
<feature type="region of interest" description="Disordered" evidence="1">
    <location>
        <begin position="1"/>
        <end position="26"/>
    </location>
</feature>
<evidence type="ECO:0000313" key="4">
    <source>
        <dbReference type="Proteomes" id="UP000194464"/>
    </source>
</evidence>
<comment type="caution">
    <text evidence="3">The sequence shown here is derived from an EMBL/GenBank/DDBJ whole genome shotgun (WGS) entry which is preliminary data.</text>
</comment>
<evidence type="ECO:0000256" key="1">
    <source>
        <dbReference type="SAM" id="MobiDB-lite"/>
    </source>
</evidence>
<dbReference type="Proteomes" id="UP000194464">
    <property type="component" value="Unassembled WGS sequence"/>
</dbReference>
<dbReference type="EMBL" id="FXWJ01000001">
    <property type="protein sequence ID" value="SMQ60631.1"/>
    <property type="molecule type" value="Genomic_DNA"/>
</dbReference>
<evidence type="ECO:0000256" key="2">
    <source>
        <dbReference type="SAM" id="Phobius"/>
    </source>
</evidence>
<gene>
    <name evidence="3" type="ORF">SAMN06295909_0475</name>
</gene>
<keyword evidence="4" id="KW-1185">Reference proteome</keyword>
<keyword evidence="2" id="KW-1133">Transmembrane helix</keyword>
<feature type="transmembrane region" description="Helical" evidence="2">
    <location>
        <begin position="35"/>
        <end position="57"/>
    </location>
</feature>
<proteinExistence type="predicted"/>
<name>A0ABY1RAC3_9MICO</name>
<feature type="transmembrane region" description="Helical" evidence="2">
    <location>
        <begin position="63"/>
        <end position="84"/>
    </location>
</feature>
<feature type="transmembrane region" description="Helical" evidence="2">
    <location>
        <begin position="132"/>
        <end position="152"/>
    </location>
</feature>